<dbReference type="GO" id="GO:0005524">
    <property type="term" value="F:ATP binding"/>
    <property type="evidence" value="ECO:0007669"/>
    <property type="project" value="UniProtKB-UniRule"/>
</dbReference>
<evidence type="ECO:0000313" key="12">
    <source>
        <dbReference type="EMBL" id="OKL44529.1"/>
    </source>
</evidence>
<evidence type="ECO:0000256" key="3">
    <source>
        <dbReference type="ARBA" id="ARBA00020170"/>
    </source>
</evidence>
<sequence length="376" mass="40231">MSDPVSVTLTRLALTDFRNYASATIPLSSQMVAFVGDNGAGKTNILEAISFLTAGRGLRRSALSDIGRAVASGSWAVNARIEGVYGETRLGTGYTAGETGRRVRIDGEDARSSDMLLDYIRVLWLVPSMDGLFTGPGSDRRRFLDRLVLSLNPSHGRMVANYEKALRQRNRLLAEGGMPSFLDALEAQVAELGTAVTISRRETVSLLAATIEDQAGLGLPFPKALIQLEGGFETLTEGMNSTDTEDAFRTLLSDGRYRDRAAGRTLEGPHRSDLVVHHAEKELPAALASTGEQKALLIGLVLAHASLTSAVSGMAPVLLLDEVAAHLDPARRAALFARLEAIGGQVFMTGTDAALFEDLPSGAERFQVTDAHIARL</sequence>
<dbReference type="EMBL" id="LVVZ01000014">
    <property type="protein sequence ID" value="OKL44529.1"/>
    <property type="molecule type" value="Genomic_DNA"/>
</dbReference>
<dbReference type="STRING" id="197461.A3843_09095"/>
<evidence type="ECO:0000256" key="2">
    <source>
        <dbReference type="ARBA" id="ARBA00008016"/>
    </source>
</evidence>
<organism evidence="12 13">
    <name type="scientific">Pseudovibrio exalbescens</name>
    <dbReference type="NCBI Taxonomy" id="197461"/>
    <lineage>
        <taxon>Bacteria</taxon>
        <taxon>Pseudomonadati</taxon>
        <taxon>Pseudomonadota</taxon>
        <taxon>Alphaproteobacteria</taxon>
        <taxon>Hyphomicrobiales</taxon>
        <taxon>Stappiaceae</taxon>
        <taxon>Pseudovibrio</taxon>
    </lineage>
</organism>
<evidence type="ECO:0000259" key="11">
    <source>
        <dbReference type="SMART" id="SM00382"/>
    </source>
</evidence>
<dbReference type="GO" id="GO:0009432">
    <property type="term" value="P:SOS response"/>
    <property type="evidence" value="ECO:0007669"/>
    <property type="project" value="UniProtKB-UniRule"/>
</dbReference>
<dbReference type="HAMAP" id="MF_00365">
    <property type="entry name" value="RecF"/>
    <property type="match status" value="1"/>
</dbReference>
<keyword evidence="7 9" id="KW-0067">ATP-binding</keyword>
<dbReference type="InterPro" id="IPR027417">
    <property type="entry name" value="P-loop_NTPase"/>
</dbReference>
<dbReference type="NCBIfam" id="TIGR00611">
    <property type="entry name" value="recf"/>
    <property type="match status" value="1"/>
</dbReference>
<evidence type="ECO:0000256" key="4">
    <source>
        <dbReference type="ARBA" id="ARBA00022490"/>
    </source>
</evidence>
<dbReference type="PROSITE" id="PS00618">
    <property type="entry name" value="RECF_2"/>
    <property type="match status" value="1"/>
</dbReference>
<name>A0A1U7JIH3_9HYPH</name>
<feature type="domain" description="AAA+ ATPase" evidence="11">
    <location>
        <begin position="28"/>
        <end position="372"/>
    </location>
</feature>
<keyword evidence="5 9" id="KW-0235">DNA replication</keyword>
<dbReference type="RefSeq" id="WP_028480463.1">
    <property type="nucleotide sequence ID" value="NZ_LVVZ01000014.1"/>
</dbReference>
<dbReference type="InterPro" id="IPR003395">
    <property type="entry name" value="RecF/RecN/SMC_N"/>
</dbReference>
<evidence type="ECO:0000256" key="10">
    <source>
        <dbReference type="RuleBase" id="RU000578"/>
    </source>
</evidence>
<proteinExistence type="inferred from homology"/>
<dbReference type="Gene3D" id="3.40.50.300">
    <property type="entry name" value="P-loop containing nucleotide triphosphate hydrolases"/>
    <property type="match status" value="1"/>
</dbReference>
<evidence type="ECO:0000256" key="9">
    <source>
        <dbReference type="HAMAP-Rule" id="MF_00365"/>
    </source>
</evidence>
<evidence type="ECO:0000256" key="6">
    <source>
        <dbReference type="ARBA" id="ARBA00022741"/>
    </source>
</evidence>
<dbReference type="GO" id="GO:0000731">
    <property type="term" value="P:DNA synthesis involved in DNA repair"/>
    <property type="evidence" value="ECO:0007669"/>
    <property type="project" value="TreeGrafter"/>
</dbReference>
<dbReference type="AlphaFoldDB" id="A0A1U7JIH3"/>
<gene>
    <name evidence="9" type="primary">recF</name>
    <name evidence="12" type="ORF">A3843_09095</name>
</gene>
<evidence type="ECO:0000313" key="13">
    <source>
        <dbReference type="Proteomes" id="UP000185783"/>
    </source>
</evidence>
<dbReference type="SMART" id="SM00382">
    <property type="entry name" value="AAA"/>
    <property type="match status" value="1"/>
</dbReference>
<reference evidence="12 13" key="1">
    <citation type="submission" date="2016-03" db="EMBL/GenBank/DDBJ databases">
        <title>Genome sequence of Nesiotobacter sp. nov., a moderately halophilic alphaproteobacterium isolated from the Yellow Sea, China.</title>
        <authorList>
            <person name="Zhang G."/>
            <person name="Zhang R."/>
        </authorList>
    </citation>
    <scope>NUCLEOTIDE SEQUENCE [LARGE SCALE GENOMIC DNA]</scope>
    <source>
        <strain evidence="12 13">WB1-6</strain>
    </source>
</reference>
<dbReference type="PANTHER" id="PTHR32182:SF0">
    <property type="entry name" value="DNA REPLICATION AND REPAIR PROTEIN RECF"/>
    <property type="match status" value="1"/>
</dbReference>
<comment type="similarity">
    <text evidence="2 9 10">Belongs to the RecF family.</text>
</comment>
<keyword evidence="6 9" id="KW-0547">Nucleotide-binding</keyword>
<dbReference type="GO" id="GO:0003697">
    <property type="term" value="F:single-stranded DNA binding"/>
    <property type="evidence" value="ECO:0007669"/>
    <property type="project" value="UniProtKB-UniRule"/>
</dbReference>
<dbReference type="Proteomes" id="UP000185783">
    <property type="component" value="Unassembled WGS sequence"/>
</dbReference>
<evidence type="ECO:0000256" key="5">
    <source>
        <dbReference type="ARBA" id="ARBA00022705"/>
    </source>
</evidence>
<dbReference type="GO" id="GO:0005737">
    <property type="term" value="C:cytoplasm"/>
    <property type="evidence" value="ECO:0007669"/>
    <property type="project" value="UniProtKB-SubCell"/>
</dbReference>
<dbReference type="InterPro" id="IPR018078">
    <property type="entry name" value="DNA-binding_RecF_CS"/>
</dbReference>
<comment type="subcellular location">
    <subcellularLocation>
        <location evidence="1 9 10">Cytoplasm</location>
    </subcellularLocation>
</comment>
<keyword evidence="9 10" id="KW-0742">SOS response</keyword>
<keyword evidence="13" id="KW-1185">Reference proteome</keyword>
<comment type="caution">
    <text evidence="12">The sequence shown here is derived from an EMBL/GenBank/DDBJ whole genome shotgun (WGS) entry which is preliminary data.</text>
</comment>
<keyword evidence="9 10" id="KW-0234">DNA repair</keyword>
<protein>
    <recommendedName>
        <fullName evidence="3 9">DNA replication and repair protein RecF</fullName>
    </recommendedName>
</protein>
<dbReference type="Pfam" id="PF02463">
    <property type="entry name" value="SMC_N"/>
    <property type="match status" value="1"/>
</dbReference>
<dbReference type="Gene3D" id="1.20.1050.90">
    <property type="entry name" value="RecF/RecN/SMC, N-terminal domain"/>
    <property type="match status" value="1"/>
</dbReference>
<keyword evidence="4 9" id="KW-0963">Cytoplasm</keyword>
<dbReference type="InterPro" id="IPR042174">
    <property type="entry name" value="RecF_2"/>
</dbReference>
<dbReference type="GO" id="GO:0006260">
    <property type="term" value="P:DNA replication"/>
    <property type="evidence" value="ECO:0007669"/>
    <property type="project" value="UniProtKB-UniRule"/>
</dbReference>
<evidence type="ECO:0000256" key="7">
    <source>
        <dbReference type="ARBA" id="ARBA00022840"/>
    </source>
</evidence>
<feature type="binding site" evidence="9">
    <location>
        <begin position="36"/>
        <end position="43"/>
    </location>
    <ligand>
        <name>ATP</name>
        <dbReference type="ChEBI" id="CHEBI:30616"/>
    </ligand>
</feature>
<evidence type="ECO:0000256" key="1">
    <source>
        <dbReference type="ARBA" id="ARBA00004496"/>
    </source>
</evidence>
<evidence type="ECO:0000256" key="8">
    <source>
        <dbReference type="ARBA" id="ARBA00023125"/>
    </source>
</evidence>
<dbReference type="OrthoDB" id="9803889at2"/>
<dbReference type="InterPro" id="IPR001238">
    <property type="entry name" value="DNA-binding_RecF"/>
</dbReference>
<dbReference type="PROSITE" id="PS00617">
    <property type="entry name" value="RECF_1"/>
    <property type="match status" value="1"/>
</dbReference>
<keyword evidence="9 10" id="KW-0227">DNA damage</keyword>
<comment type="function">
    <text evidence="9 10">The RecF protein is involved in DNA metabolism; it is required for DNA replication and normal SOS inducibility. RecF binds preferentially to single-stranded, linear DNA. It also seems to bind ATP.</text>
</comment>
<accession>A0A1U7JIH3</accession>
<dbReference type="SUPFAM" id="SSF52540">
    <property type="entry name" value="P-loop containing nucleoside triphosphate hydrolases"/>
    <property type="match status" value="1"/>
</dbReference>
<dbReference type="GO" id="GO:0006302">
    <property type="term" value="P:double-strand break repair"/>
    <property type="evidence" value="ECO:0007669"/>
    <property type="project" value="TreeGrafter"/>
</dbReference>
<dbReference type="PANTHER" id="PTHR32182">
    <property type="entry name" value="DNA REPLICATION AND REPAIR PROTEIN RECF"/>
    <property type="match status" value="1"/>
</dbReference>
<keyword evidence="8 9" id="KW-0238">DNA-binding</keyword>
<dbReference type="InterPro" id="IPR003593">
    <property type="entry name" value="AAA+_ATPase"/>
</dbReference>